<evidence type="ECO:0000256" key="4">
    <source>
        <dbReference type="ARBA" id="ARBA00022679"/>
    </source>
</evidence>
<comment type="pathway">
    <text evidence="1">Carbohydrate metabolism; tricarboxylic acid cycle; isocitrate from oxaloacetate: step 1/2.</text>
</comment>
<dbReference type="Proteomes" id="UP000194161">
    <property type="component" value="Chromosome"/>
</dbReference>
<dbReference type="UniPathway" id="UPA00223">
    <property type="reaction ID" value="UER00717"/>
</dbReference>
<evidence type="ECO:0000256" key="1">
    <source>
        <dbReference type="ARBA" id="ARBA00004751"/>
    </source>
</evidence>
<organism evidence="5 6">
    <name type="scientific">Bordetella genomosp. 13</name>
    <dbReference type="NCBI Taxonomy" id="463040"/>
    <lineage>
        <taxon>Bacteria</taxon>
        <taxon>Pseudomonadati</taxon>
        <taxon>Pseudomonadota</taxon>
        <taxon>Betaproteobacteria</taxon>
        <taxon>Burkholderiales</taxon>
        <taxon>Alcaligenaceae</taxon>
        <taxon>Bordetella</taxon>
    </lineage>
</organism>
<dbReference type="GO" id="GO:0016829">
    <property type="term" value="F:lyase activity"/>
    <property type="evidence" value="ECO:0007669"/>
    <property type="project" value="UniProtKB-KW"/>
</dbReference>
<dbReference type="InterPro" id="IPR036969">
    <property type="entry name" value="Citrate_synthase_sf"/>
</dbReference>
<dbReference type="OrthoDB" id="3284791at2"/>
<evidence type="ECO:0000313" key="6">
    <source>
        <dbReference type="Proteomes" id="UP000194161"/>
    </source>
</evidence>
<keyword evidence="6" id="KW-1185">Reference proteome</keyword>
<dbReference type="EMBL" id="CP021111">
    <property type="protein sequence ID" value="ARP93228.1"/>
    <property type="molecule type" value="Genomic_DNA"/>
</dbReference>
<dbReference type="InterPro" id="IPR002020">
    <property type="entry name" value="Citrate_synthase"/>
</dbReference>
<evidence type="ECO:0000256" key="2">
    <source>
        <dbReference type="ARBA" id="ARBA00010566"/>
    </source>
</evidence>
<dbReference type="GO" id="GO:0006099">
    <property type="term" value="P:tricarboxylic acid cycle"/>
    <property type="evidence" value="ECO:0007669"/>
    <property type="project" value="UniProtKB-UniPathway"/>
</dbReference>
<gene>
    <name evidence="5" type="ORF">CAL15_01800</name>
</gene>
<dbReference type="PANTHER" id="PTHR11739:SF4">
    <property type="entry name" value="CITRATE SYNTHASE, PEROXISOMAL"/>
    <property type="match status" value="1"/>
</dbReference>
<keyword evidence="5" id="KW-0456">Lyase</keyword>
<protein>
    <recommendedName>
        <fullName evidence="3">citrate synthase (unknown stereospecificity)</fullName>
        <ecNumber evidence="3">2.3.3.16</ecNumber>
    </recommendedName>
</protein>
<evidence type="ECO:0000256" key="3">
    <source>
        <dbReference type="ARBA" id="ARBA00012972"/>
    </source>
</evidence>
<dbReference type="EC" id="2.3.3.16" evidence="3"/>
<evidence type="ECO:0000313" key="5">
    <source>
        <dbReference type="EMBL" id="ARP93228.1"/>
    </source>
</evidence>
<comment type="similarity">
    <text evidence="2">Belongs to the citrate synthase family.</text>
</comment>
<dbReference type="SUPFAM" id="SSF48256">
    <property type="entry name" value="Citrate synthase"/>
    <property type="match status" value="1"/>
</dbReference>
<dbReference type="InterPro" id="IPR016142">
    <property type="entry name" value="Citrate_synth-like_lrg_a-sub"/>
</dbReference>
<dbReference type="RefSeq" id="WP_086077064.1">
    <property type="nucleotide sequence ID" value="NZ_CP021111.1"/>
</dbReference>
<dbReference type="GO" id="GO:0036440">
    <property type="term" value="F:citrate synthase activity"/>
    <property type="evidence" value="ECO:0007669"/>
    <property type="project" value="UniProtKB-EC"/>
</dbReference>
<dbReference type="NCBIfam" id="NF004868">
    <property type="entry name" value="PRK06224.1-5"/>
    <property type="match status" value="1"/>
</dbReference>
<reference evidence="5 6" key="1">
    <citation type="submission" date="2017-05" db="EMBL/GenBank/DDBJ databases">
        <title>Complete and WGS of Bordetella genogroups.</title>
        <authorList>
            <person name="Spilker T."/>
            <person name="LiPuma J."/>
        </authorList>
    </citation>
    <scope>NUCLEOTIDE SEQUENCE [LARGE SCALE GENOMIC DNA]</scope>
    <source>
        <strain evidence="5 6">AU7206</strain>
    </source>
</reference>
<proteinExistence type="inferred from homology"/>
<dbReference type="KEGG" id="bgm:CAL15_01800"/>
<dbReference type="Pfam" id="PF00285">
    <property type="entry name" value="Citrate_synt"/>
    <property type="match status" value="1"/>
</dbReference>
<dbReference type="GO" id="GO:0005829">
    <property type="term" value="C:cytosol"/>
    <property type="evidence" value="ECO:0007669"/>
    <property type="project" value="TreeGrafter"/>
</dbReference>
<sequence length="272" mass="28528">MKIGKTTVPHTSISTSDAHTIVVRGQDLCKDLIGKISFTDYFHLLLTGRRPDAAATAVIDATLVAIAEHGLVPSVQASRMTLAAAPDALQGAVAAGILGCGSVILGASETAGRMFHEIEERAKADGTDLDAAALAVLREYRAARRAIPGYGHPLHKERDPRVGRLFDVARECGASLAYVHIAEAVERAIPQILGKELKLNVSAAIPAVLLGVGFPLLALKGVPILARTAGLIAHLNEELEQSIGFALSYQAAREVQYDGALPPGFGTAADPH</sequence>
<dbReference type="CDD" id="cd06100">
    <property type="entry name" value="CCL_ACL-C"/>
    <property type="match status" value="1"/>
</dbReference>
<dbReference type="AlphaFoldDB" id="A0A1W6Z763"/>
<keyword evidence="4" id="KW-0808">Transferase</keyword>
<dbReference type="PANTHER" id="PTHR11739">
    <property type="entry name" value="CITRATE SYNTHASE"/>
    <property type="match status" value="1"/>
</dbReference>
<name>A0A1W6Z763_9BORD</name>
<dbReference type="InterPro" id="IPR016143">
    <property type="entry name" value="Citrate_synth-like_sm_a-sub"/>
</dbReference>
<dbReference type="Gene3D" id="1.10.580.10">
    <property type="entry name" value="Citrate Synthase, domain 1"/>
    <property type="match status" value="1"/>
</dbReference>
<dbReference type="GO" id="GO:0005975">
    <property type="term" value="P:carbohydrate metabolic process"/>
    <property type="evidence" value="ECO:0007669"/>
    <property type="project" value="TreeGrafter"/>
</dbReference>
<dbReference type="STRING" id="463040.CAL15_01800"/>
<dbReference type="Gene3D" id="1.10.230.10">
    <property type="entry name" value="Cytochrome P450-Terp, domain 2"/>
    <property type="match status" value="1"/>
</dbReference>
<accession>A0A1W6Z763</accession>